<dbReference type="RefSeq" id="WP_343923503.1">
    <property type="nucleotide sequence ID" value="NZ_BAAAIR010000034.1"/>
</dbReference>
<keyword evidence="3" id="KW-1003">Cell membrane</keyword>
<dbReference type="InterPro" id="IPR055348">
    <property type="entry name" value="DctQ"/>
</dbReference>
<evidence type="ECO:0000259" key="11">
    <source>
        <dbReference type="Pfam" id="PF04290"/>
    </source>
</evidence>
<evidence type="ECO:0000313" key="13">
    <source>
        <dbReference type="Proteomes" id="UP001595937"/>
    </source>
</evidence>
<evidence type="ECO:0000256" key="1">
    <source>
        <dbReference type="ARBA" id="ARBA00004429"/>
    </source>
</evidence>
<feature type="compositionally biased region" description="Basic and acidic residues" evidence="9">
    <location>
        <begin position="186"/>
        <end position="197"/>
    </location>
</feature>
<reference evidence="13" key="1">
    <citation type="journal article" date="2019" name="Int. J. Syst. Evol. Microbiol.">
        <title>The Global Catalogue of Microorganisms (GCM) 10K type strain sequencing project: providing services to taxonomists for standard genome sequencing and annotation.</title>
        <authorList>
            <consortium name="The Broad Institute Genomics Platform"/>
            <consortium name="The Broad Institute Genome Sequencing Center for Infectious Disease"/>
            <person name="Wu L."/>
            <person name="Ma J."/>
        </authorList>
    </citation>
    <scope>NUCLEOTIDE SEQUENCE [LARGE SCALE GENOMIC DNA]</scope>
    <source>
        <strain evidence="13">CGMCC 1.16455</strain>
    </source>
</reference>
<dbReference type="EMBL" id="JBHSLN010000023">
    <property type="protein sequence ID" value="MFC5297987.1"/>
    <property type="molecule type" value="Genomic_DNA"/>
</dbReference>
<evidence type="ECO:0000256" key="6">
    <source>
        <dbReference type="ARBA" id="ARBA00022989"/>
    </source>
</evidence>
<evidence type="ECO:0000256" key="10">
    <source>
        <dbReference type="SAM" id="Phobius"/>
    </source>
</evidence>
<feature type="compositionally biased region" description="Low complexity" evidence="9">
    <location>
        <begin position="169"/>
        <end position="180"/>
    </location>
</feature>
<protein>
    <submittedName>
        <fullName evidence="12">TRAP transporter small permease</fullName>
    </submittedName>
</protein>
<feature type="transmembrane region" description="Helical" evidence="10">
    <location>
        <begin position="86"/>
        <end position="108"/>
    </location>
</feature>
<evidence type="ECO:0000313" key="12">
    <source>
        <dbReference type="EMBL" id="MFC5297987.1"/>
    </source>
</evidence>
<evidence type="ECO:0000256" key="7">
    <source>
        <dbReference type="ARBA" id="ARBA00023136"/>
    </source>
</evidence>
<dbReference type="Pfam" id="PF04290">
    <property type="entry name" value="DctQ"/>
    <property type="match status" value="1"/>
</dbReference>
<keyword evidence="7 10" id="KW-0472">Membrane</keyword>
<evidence type="ECO:0000256" key="8">
    <source>
        <dbReference type="ARBA" id="ARBA00038436"/>
    </source>
</evidence>
<feature type="transmembrane region" description="Helical" evidence="10">
    <location>
        <begin position="128"/>
        <end position="145"/>
    </location>
</feature>
<evidence type="ECO:0000256" key="4">
    <source>
        <dbReference type="ARBA" id="ARBA00022519"/>
    </source>
</evidence>
<evidence type="ECO:0000256" key="9">
    <source>
        <dbReference type="SAM" id="MobiDB-lite"/>
    </source>
</evidence>
<feature type="domain" description="Tripartite ATP-independent periplasmic transporters DctQ component" evidence="11">
    <location>
        <begin position="23"/>
        <end position="153"/>
    </location>
</feature>
<keyword evidence="5 10" id="KW-0812">Transmembrane</keyword>
<dbReference type="InterPro" id="IPR007387">
    <property type="entry name" value="TRAP_DctQ"/>
</dbReference>
<feature type="transmembrane region" description="Helical" evidence="10">
    <location>
        <begin position="47"/>
        <end position="65"/>
    </location>
</feature>
<keyword evidence="13" id="KW-1185">Reference proteome</keyword>
<evidence type="ECO:0000256" key="3">
    <source>
        <dbReference type="ARBA" id="ARBA00022475"/>
    </source>
</evidence>
<keyword evidence="2" id="KW-0813">Transport</keyword>
<name>A0ABW0FF16_9MICO</name>
<comment type="subcellular location">
    <subcellularLocation>
        <location evidence="1">Cell inner membrane</location>
        <topology evidence="1">Multi-pass membrane protein</topology>
    </subcellularLocation>
</comment>
<evidence type="ECO:0000256" key="5">
    <source>
        <dbReference type="ARBA" id="ARBA00022692"/>
    </source>
</evidence>
<dbReference type="Proteomes" id="UP001595937">
    <property type="component" value="Unassembled WGS sequence"/>
</dbReference>
<sequence length="215" mass="23313">MLLIREGLLNVLKVLCIVLFSVLVLVVVWQVFTRQVLGAPSPWTTVTAQYMFVWLSLFAATLVFGERGHIAVDFLALRAPGVARHVLIVLVQGCTLAFAVLVMVWGGIRGMSMSWDQVIPGFPFTVGLMYLALPVTGTMIAFLALEDLVLALRGDELAPLEETDDEAAESSGAAAAAAVVEDQDVEPDHDLHLDQGVRTDTTARPGSRTDTEKEH</sequence>
<evidence type="ECO:0000256" key="2">
    <source>
        <dbReference type="ARBA" id="ARBA00022448"/>
    </source>
</evidence>
<dbReference type="PANTHER" id="PTHR35011:SF2">
    <property type="entry name" value="2,3-DIKETO-L-GULONATE TRAP TRANSPORTER SMALL PERMEASE PROTEIN YIAM"/>
    <property type="match status" value="1"/>
</dbReference>
<proteinExistence type="inferred from homology"/>
<dbReference type="GeneID" id="303297027"/>
<dbReference type="PANTHER" id="PTHR35011">
    <property type="entry name" value="2,3-DIKETO-L-GULONATE TRAP TRANSPORTER SMALL PERMEASE PROTEIN YIAM"/>
    <property type="match status" value="1"/>
</dbReference>
<keyword evidence="6 10" id="KW-1133">Transmembrane helix</keyword>
<accession>A0ABW0FF16</accession>
<comment type="caution">
    <text evidence="12">The sequence shown here is derived from an EMBL/GenBank/DDBJ whole genome shotgun (WGS) entry which is preliminary data.</text>
</comment>
<comment type="similarity">
    <text evidence="8">Belongs to the TRAP transporter small permease family.</text>
</comment>
<organism evidence="12 13">
    <name type="scientific">Brachybacterium tyrofermentans</name>
    <dbReference type="NCBI Taxonomy" id="47848"/>
    <lineage>
        <taxon>Bacteria</taxon>
        <taxon>Bacillati</taxon>
        <taxon>Actinomycetota</taxon>
        <taxon>Actinomycetes</taxon>
        <taxon>Micrococcales</taxon>
        <taxon>Dermabacteraceae</taxon>
        <taxon>Brachybacterium</taxon>
    </lineage>
</organism>
<feature type="transmembrane region" description="Helical" evidence="10">
    <location>
        <begin position="12"/>
        <end position="32"/>
    </location>
</feature>
<gene>
    <name evidence="12" type="ORF">ACFPK8_10745</name>
</gene>
<keyword evidence="4" id="KW-0997">Cell inner membrane</keyword>
<feature type="region of interest" description="Disordered" evidence="9">
    <location>
        <begin position="162"/>
        <end position="215"/>
    </location>
</feature>